<reference evidence="3" key="1">
    <citation type="journal article" date="2019" name="Int. J. Syst. Evol. Microbiol.">
        <title>The Global Catalogue of Microorganisms (GCM) 10K type strain sequencing project: providing services to taxonomists for standard genome sequencing and annotation.</title>
        <authorList>
            <consortium name="The Broad Institute Genomics Platform"/>
            <consortium name="The Broad Institute Genome Sequencing Center for Infectious Disease"/>
            <person name="Wu L."/>
            <person name="Ma J."/>
        </authorList>
    </citation>
    <scope>NUCLEOTIDE SEQUENCE [LARGE SCALE GENOMIC DNA]</scope>
    <source>
        <strain evidence="3">CCUG 59129</strain>
    </source>
</reference>
<dbReference type="RefSeq" id="WP_377568058.1">
    <property type="nucleotide sequence ID" value="NZ_JBHTJZ010000069.1"/>
</dbReference>
<comment type="caution">
    <text evidence="2">The sequence shown here is derived from an EMBL/GenBank/DDBJ whole genome shotgun (WGS) entry which is preliminary data.</text>
</comment>
<accession>A0ABW3HXP7</accession>
<organism evidence="2 3">
    <name type="scientific">Paenibacillus chungangensis</name>
    <dbReference type="NCBI Taxonomy" id="696535"/>
    <lineage>
        <taxon>Bacteria</taxon>
        <taxon>Bacillati</taxon>
        <taxon>Bacillota</taxon>
        <taxon>Bacilli</taxon>
        <taxon>Bacillales</taxon>
        <taxon>Paenibacillaceae</taxon>
        <taxon>Paenibacillus</taxon>
    </lineage>
</organism>
<keyword evidence="1" id="KW-0472">Membrane</keyword>
<proteinExistence type="predicted"/>
<protein>
    <submittedName>
        <fullName evidence="2">Stage II sporulation protein M</fullName>
    </submittedName>
</protein>
<feature type="transmembrane region" description="Helical" evidence="1">
    <location>
        <begin position="82"/>
        <end position="107"/>
    </location>
</feature>
<dbReference type="Proteomes" id="UP001596989">
    <property type="component" value="Unassembled WGS sequence"/>
</dbReference>
<dbReference type="PANTHER" id="PTHR35337:SF1">
    <property type="entry name" value="SLR1478 PROTEIN"/>
    <property type="match status" value="1"/>
</dbReference>
<dbReference type="InterPro" id="IPR002798">
    <property type="entry name" value="SpoIIM-like"/>
</dbReference>
<feature type="transmembrane region" description="Helical" evidence="1">
    <location>
        <begin position="17"/>
        <end position="38"/>
    </location>
</feature>
<keyword evidence="1" id="KW-1133">Transmembrane helix</keyword>
<dbReference type="PANTHER" id="PTHR35337">
    <property type="entry name" value="SLR1478 PROTEIN"/>
    <property type="match status" value="1"/>
</dbReference>
<evidence type="ECO:0000313" key="2">
    <source>
        <dbReference type="EMBL" id="MFD0961985.1"/>
    </source>
</evidence>
<evidence type="ECO:0000313" key="3">
    <source>
        <dbReference type="Proteomes" id="UP001596989"/>
    </source>
</evidence>
<gene>
    <name evidence="2" type="ORF">ACFQ2I_21835</name>
</gene>
<sequence length="208" mass="22836">MFQLNEIIRDLKGMNRFIGISFVLFFAGMVIGATNPGFKSILESQIQALGQMAKTIDSSSNPTLSAIIFIFLNNAIKSIYVLYFGVLFGILPVLFLIINGMVIGYLLQMIADNPTGMSVMEVIFKGLLPHGIIEIPAIILACAYSLRFGVLTWKAAGYLLFNREKLGGVGDAYKTFLVRSVPVSLILVLALFLASVIESTFTVWLLNQ</sequence>
<dbReference type="EMBL" id="JBHTJZ010000069">
    <property type="protein sequence ID" value="MFD0961985.1"/>
    <property type="molecule type" value="Genomic_DNA"/>
</dbReference>
<feature type="transmembrane region" description="Helical" evidence="1">
    <location>
        <begin position="59"/>
        <end position="76"/>
    </location>
</feature>
<feature type="transmembrane region" description="Helical" evidence="1">
    <location>
        <begin position="127"/>
        <end position="146"/>
    </location>
</feature>
<name>A0ABW3HXP7_9BACL</name>
<keyword evidence="1" id="KW-0812">Transmembrane</keyword>
<keyword evidence="3" id="KW-1185">Reference proteome</keyword>
<feature type="transmembrane region" description="Helical" evidence="1">
    <location>
        <begin position="183"/>
        <end position="206"/>
    </location>
</feature>
<evidence type="ECO:0000256" key="1">
    <source>
        <dbReference type="SAM" id="Phobius"/>
    </source>
</evidence>
<dbReference type="Pfam" id="PF01944">
    <property type="entry name" value="SpoIIM"/>
    <property type="match status" value="1"/>
</dbReference>